<evidence type="ECO:0000256" key="5">
    <source>
        <dbReference type="SAM" id="SignalP"/>
    </source>
</evidence>
<comment type="caution">
    <text evidence="8">The sequence shown here is derived from an EMBL/GenBank/DDBJ whole genome shotgun (WGS) entry which is preliminary data.</text>
</comment>
<dbReference type="Pfam" id="PF08244">
    <property type="entry name" value="Glyco_hydro_32C"/>
    <property type="match status" value="1"/>
</dbReference>
<dbReference type="GO" id="GO:0005737">
    <property type="term" value="C:cytoplasm"/>
    <property type="evidence" value="ECO:0007669"/>
    <property type="project" value="TreeGrafter"/>
</dbReference>
<accession>A0A850RCA7</accession>
<feature type="domain" description="Glycosyl hydrolase family 32 C-terminal" evidence="7">
    <location>
        <begin position="434"/>
        <end position="555"/>
    </location>
</feature>
<evidence type="ECO:0000256" key="1">
    <source>
        <dbReference type="ARBA" id="ARBA00009902"/>
    </source>
</evidence>
<feature type="signal peptide" evidence="5">
    <location>
        <begin position="1"/>
        <end position="26"/>
    </location>
</feature>
<dbReference type="GO" id="GO:0005987">
    <property type="term" value="P:sucrose catabolic process"/>
    <property type="evidence" value="ECO:0007669"/>
    <property type="project" value="TreeGrafter"/>
</dbReference>
<proteinExistence type="inferred from homology"/>
<keyword evidence="3 4" id="KW-0326">Glycosidase</keyword>
<evidence type="ECO:0000313" key="9">
    <source>
        <dbReference type="Proteomes" id="UP000563523"/>
    </source>
</evidence>
<evidence type="ECO:0000256" key="4">
    <source>
        <dbReference type="RuleBase" id="RU362110"/>
    </source>
</evidence>
<evidence type="ECO:0000259" key="6">
    <source>
        <dbReference type="Pfam" id="PF00251"/>
    </source>
</evidence>
<feature type="chain" id="PRO_5032328113" evidence="5">
    <location>
        <begin position="27"/>
        <end position="571"/>
    </location>
</feature>
<evidence type="ECO:0000259" key="7">
    <source>
        <dbReference type="Pfam" id="PF08244"/>
    </source>
</evidence>
<protein>
    <submittedName>
        <fullName evidence="8">Glycoside hydrolase family 32 protein</fullName>
    </submittedName>
</protein>
<evidence type="ECO:0000256" key="2">
    <source>
        <dbReference type="ARBA" id="ARBA00022801"/>
    </source>
</evidence>
<dbReference type="InterPro" id="IPR001362">
    <property type="entry name" value="Glyco_hydro_32"/>
</dbReference>
<dbReference type="SMART" id="SM00640">
    <property type="entry name" value="Glyco_32"/>
    <property type="match status" value="1"/>
</dbReference>
<gene>
    <name evidence="8" type="ORF">HU830_07205</name>
</gene>
<feature type="domain" description="Glycosyl hydrolase family 32 N-terminal" evidence="6">
    <location>
        <begin position="39"/>
        <end position="381"/>
    </location>
</feature>
<dbReference type="InterPro" id="IPR013148">
    <property type="entry name" value="Glyco_hydro_32_N"/>
</dbReference>
<dbReference type="GO" id="GO:0004575">
    <property type="term" value="F:sucrose alpha-glucosidase activity"/>
    <property type="evidence" value="ECO:0007669"/>
    <property type="project" value="TreeGrafter"/>
</dbReference>
<name>A0A850RCA7_9LACO</name>
<keyword evidence="2 4" id="KW-0378">Hydrolase</keyword>
<dbReference type="EMBL" id="JABZEC010000006">
    <property type="protein sequence ID" value="NVY96936.1"/>
    <property type="molecule type" value="Genomic_DNA"/>
</dbReference>
<dbReference type="RefSeq" id="WP_176943091.1">
    <property type="nucleotide sequence ID" value="NZ_JABZEC010000006.1"/>
</dbReference>
<evidence type="ECO:0000313" key="8">
    <source>
        <dbReference type="EMBL" id="NVY96936.1"/>
    </source>
</evidence>
<dbReference type="PANTHER" id="PTHR42800">
    <property type="entry name" value="EXOINULINASE INUD (AFU_ORTHOLOGUE AFUA_5G00480)"/>
    <property type="match status" value="1"/>
</dbReference>
<dbReference type="InterPro" id="IPR013189">
    <property type="entry name" value="Glyco_hydro_32_C"/>
</dbReference>
<dbReference type="InterPro" id="IPR023296">
    <property type="entry name" value="Glyco_hydro_beta-prop_sf"/>
</dbReference>
<dbReference type="Gene3D" id="2.115.10.20">
    <property type="entry name" value="Glycosyl hydrolase domain, family 43"/>
    <property type="match status" value="1"/>
</dbReference>
<dbReference type="Pfam" id="PF00251">
    <property type="entry name" value="Glyco_hydro_32N"/>
    <property type="match status" value="1"/>
</dbReference>
<reference evidence="8 9" key="1">
    <citation type="submission" date="2020-06" db="EMBL/GenBank/DDBJ databases">
        <authorList>
            <person name="Kang J."/>
        </authorList>
    </citation>
    <scope>NUCLEOTIDE SEQUENCE [LARGE SCALE GENOMIC DNA]</scope>
    <source>
        <strain evidence="8 9">DCY120</strain>
    </source>
</reference>
<dbReference type="SUPFAM" id="SSF75005">
    <property type="entry name" value="Arabinanase/levansucrase/invertase"/>
    <property type="match status" value="1"/>
</dbReference>
<organism evidence="8 9">
    <name type="scientific">Bombilactobacillus apium</name>
    <dbReference type="NCBI Taxonomy" id="2675299"/>
    <lineage>
        <taxon>Bacteria</taxon>
        <taxon>Bacillati</taxon>
        <taxon>Bacillota</taxon>
        <taxon>Bacilli</taxon>
        <taxon>Lactobacillales</taxon>
        <taxon>Lactobacillaceae</taxon>
        <taxon>Bombilactobacillus</taxon>
    </lineage>
</organism>
<dbReference type="Proteomes" id="UP000563523">
    <property type="component" value="Unassembled WGS sequence"/>
</dbReference>
<comment type="similarity">
    <text evidence="1 4">Belongs to the glycosyl hydrolase 32 family.</text>
</comment>
<sequence>MKKWQIWSLAMGVLLGISAGVSSAQAESLTSTEHVGRYHLTTVDGWSNDLQSIIWNAQGQYYDLYFLHSADGARNPFGPQGQNWNHTTTKDFVKFTPQNNALKAFGPQKSTSWKSAWTGTVIANQGQIKGVPQGALVSYFSGLSQKDGSQNIWAAWSDDQGKTFTHPLNNGAPVLDHSWTWASPNHSDERDPGVFYWNKKLIMYVAEGSQLGVYQSQDGLKWSKAEAGTTSKIGPADFMRGLDSRDSAPVECPTLKTLTLPNGQSKQVLFYGGKAPHNGQTTGTYYVVGHLNDAGIFQPETDAKRLDQGSDYYGANFSGNSDLKQADSEIISMGWVGNWNYISNGVHSDPAGQSPYAQRLGSYSLARKLQLQSDLTLKQTPIYPIPKKQTETKATVEEPVNDRTGQKKYSIGQDTNGKIWNLFDKPNLGINKFYNLKFKNTQANYQGRIYLHIWQGSDYVKFNYDPSNGAYLVNGESGELKNGFNGQGGADYYANGELGQGRGYFNNSGVSQQSEIQLQVFTDQNSIEIFFPNGQSYTVARFGSAAQQDFKIYTEDPTGANQVLISQADLG</sequence>
<dbReference type="AlphaFoldDB" id="A0A850RCA7"/>
<evidence type="ECO:0000256" key="3">
    <source>
        <dbReference type="ARBA" id="ARBA00023295"/>
    </source>
</evidence>
<dbReference type="PANTHER" id="PTHR42800:SF1">
    <property type="entry name" value="EXOINULINASE INUD (AFU_ORTHOLOGUE AFUA_5G00480)"/>
    <property type="match status" value="1"/>
</dbReference>
<keyword evidence="5" id="KW-0732">Signal</keyword>
<keyword evidence="9" id="KW-1185">Reference proteome</keyword>